<accession>A0AAJ4X7W3</accession>
<evidence type="ECO:0000256" key="5">
    <source>
        <dbReference type="ARBA" id="ARBA00022989"/>
    </source>
</evidence>
<evidence type="ECO:0000259" key="8">
    <source>
        <dbReference type="Pfam" id="PF09335"/>
    </source>
</evidence>
<dbReference type="InterPro" id="IPR058127">
    <property type="entry name" value="DedA"/>
</dbReference>
<evidence type="ECO:0000256" key="3">
    <source>
        <dbReference type="ARBA" id="ARBA00022475"/>
    </source>
</evidence>
<dbReference type="InterPro" id="IPR032818">
    <property type="entry name" value="DedA-like"/>
</dbReference>
<dbReference type="PANTHER" id="PTHR30353:SF0">
    <property type="entry name" value="TRANSMEMBRANE PROTEIN"/>
    <property type="match status" value="1"/>
</dbReference>
<evidence type="ECO:0000256" key="6">
    <source>
        <dbReference type="ARBA" id="ARBA00023136"/>
    </source>
</evidence>
<dbReference type="Pfam" id="PF09335">
    <property type="entry name" value="VTT_dom"/>
    <property type="match status" value="1"/>
</dbReference>
<dbReference type="Proteomes" id="UP000215355">
    <property type="component" value="Chromosome 1"/>
</dbReference>
<evidence type="ECO:0000313" key="9">
    <source>
        <dbReference type="EMBL" id="SNV34839.1"/>
    </source>
</evidence>
<comment type="subcellular location">
    <subcellularLocation>
        <location evidence="1 7">Cell membrane</location>
        <topology evidence="1 7">Multi-pass membrane protein</topology>
    </subcellularLocation>
</comment>
<dbReference type="PANTHER" id="PTHR30353">
    <property type="entry name" value="INNER MEMBRANE PROTEIN DEDA-RELATED"/>
    <property type="match status" value="1"/>
</dbReference>
<dbReference type="NCBIfam" id="NF008102">
    <property type="entry name" value="PRK10847.1"/>
    <property type="match status" value="1"/>
</dbReference>
<evidence type="ECO:0000256" key="4">
    <source>
        <dbReference type="ARBA" id="ARBA00022692"/>
    </source>
</evidence>
<dbReference type="AlphaFoldDB" id="A0AAJ4X7W3"/>
<evidence type="ECO:0000313" key="10">
    <source>
        <dbReference type="Proteomes" id="UP000215355"/>
    </source>
</evidence>
<feature type="transmembrane region" description="Helical" evidence="7">
    <location>
        <begin position="198"/>
        <end position="216"/>
    </location>
</feature>
<gene>
    <name evidence="9" type="primary">dedA_2</name>
    <name evidence="9" type="ORF">SAMEA4412673_00009</name>
</gene>
<dbReference type="GO" id="GO:0005886">
    <property type="term" value="C:plasma membrane"/>
    <property type="evidence" value="ECO:0007669"/>
    <property type="project" value="UniProtKB-SubCell"/>
</dbReference>
<comment type="similarity">
    <text evidence="2 7">Belongs to the DedA family.</text>
</comment>
<feature type="transmembrane region" description="Helical" evidence="7">
    <location>
        <begin position="37"/>
        <end position="58"/>
    </location>
</feature>
<evidence type="ECO:0000256" key="1">
    <source>
        <dbReference type="ARBA" id="ARBA00004651"/>
    </source>
</evidence>
<name>A0AAJ4X7W3_9SPHI</name>
<evidence type="ECO:0000256" key="2">
    <source>
        <dbReference type="ARBA" id="ARBA00010792"/>
    </source>
</evidence>
<dbReference type="KEGG" id="smiz:4412673_00009"/>
<keyword evidence="6 7" id="KW-0472">Membrane</keyword>
<evidence type="ECO:0000256" key="7">
    <source>
        <dbReference type="RuleBase" id="RU367016"/>
    </source>
</evidence>
<protein>
    <submittedName>
        <fullName evidence="9">SNARE associated Golgi protein</fullName>
    </submittedName>
</protein>
<reference evidence="9 10" key="1">
    <citation type="submission" date="2017-06" db="EMBL/GenBank/DDBJ databases">
        <authorList>
            <consortium name="Pathogen Informatics"/>
        </authorList>
    </citation>
    <scope>NUCLEOTIDE SEQUENCE [LARGE SCALE GENOMIC DNA]</scope>
    <source>
        <strain evidence="9 10">NCTC12149</strain>
    </source>
</reference>
<keyword evidence="4 7" id="KW-0812">Transmembrane</keyword>
<feature type="transmembrane region" description="Helical" evidence="7">
    <location>
        <begin position="166"/>
        <end position="186"/>
    </location>
</feature>
<dbReference type="EMBL" id="LT906468">
    <property type="protein sequence ID" value="SNV34839.1"/>
    <property type="molecule type" value="Genomic_DNA"/>
</dbReference>
<proteinExistence type="inferred from homology"/>
<organism evidence="9 10">
    <name type="scientific">Sphingobacterium mizutaii</name>
    <dbReference type="NCBI Taxonomy" id="1010"/>
    <lineage>
        <taxon>Bacteria</taxon>
        <taxon>Pseudomonadati</taxon>
        <taxon>Bacteroidota</taxon>
        <taxon>Sphingobacteriia</taxon>
        <taxon>Sphingobacteriales</taxon>
        <taxon>Sphingobacteriaceae</taxon>
        <taxon>Sphingobacterium</taxon>
    </lineage>
</organism>
<keyword evidence="5 7" id="KW-1133">Transmembrane helix</keyword>
<dbReference type="InterPro" id="IPR032816">
    <property type="entry name" value="VTT_dom"/>
</dbReference>
<feature type="transmembrane region" description="Helical" evidence="7">
    <location>
        <begin position="78"/>
        <end position="98"/>
    </location>
</feature>
<keyword evidence="3 7" id="KW-1003">Cell membrane</keyword>
<sequence>MLLKIEFENMELISTLIDFILHIDKHLIDITQEYQTWTYLILFLIIFAETGLVVAPFLPGDSVLFAMGALIAKPETNLSLWLMLVLLIAAAIIGDFVNYEIGKHFGQRVFTKDSRIFKLSYLEKTQGFYNKYGLKTIIYARFVPIVRTFAPFVAGVVKMPYSKFGLYNIVGGVLWVTMFLLGGYFFGQIPFVKNNFSIVVLAIIGISLLPPIIEVIKEKSSKKSA</sequence>
<feature type="domain" description="VTT" evidence="8">
    <location>
        <begin position="58"/>
        <end position="184"/>
    </location>
</feature>